<protein>
    <submittedName>
        <fullName evidence="2">DUF3667 domain-containing protein</fullName>
    </submittedName>
</protein>
<feature type="transmembrane region" description="Helical" evidence="1">
    <location>
        <begin position="300"/>
        <end position="321"/>
    </location>
</feature>
<sequence>MLIMPTNQYTCKNCEKSFDVTYKFCPYCGQKSKDELTLGILFSNTISNYFSVDARFFKSFIPLMTRPGYLAKRFLEGKRLLYLHPAQMYLFISVVLFFLFSFIANKQATLFDASIKKDFERAKVVMDSMYQKPLDSVQFKKYMAPYIKNNEDLELTNAEIKSLDSIIKTSSSSKRSYNFAGFNQTEVDSLLRVGASDQVIYKHMGLDDDAGYLKRKFYEQFLKFYKYKSGGSILKRFYDTIPIAMFFLLPIFALLLKLMYFRKGAYAYHLVFSFYFFAYLFTVFSILVACNFIWSNFPVWITVLTMLSTFIYLFIGLKRFYEQGWFISFVKSNVIVLSFFTILIPITLFLAFFAFLYY</sequence>
<keyword evidence="3" id="KW-1185">Reference proteome</keyword>
<gene>
    <name evidence="2" type="ORF">GCM10022271_23350</name>
</gene>
<feature type="transmembrane region" description="Helical" evidence="1">
    <location>
        <begin position="333"/>
        <end position="357"/>
    </location>
</feature>
<reference evidence="3" key="1">
    <citation type="journal article" date="2019" name="Int. J. Syst. Evol. Microbiol.">
        <title>The Global Catalogue of Microorganisms (GCM) 10K type strain sequencing project: providing services to taxonomists for standard genome sequencing and annotation.</title>
        <authorList>
            <consortium name="The Broad Institute Genomics Platform"/>
            <consortium name="The Broad Institute Genome Sequencing Center for Infectious Disease"/>
            <person name="Wu L."/>
            <person name="Ma J."/>
        </authorList>
    </citation>
    <scope>NUCLEOTIDE SEQUENCE [LARGE SCALE GENOMIC DNA]</scope>
    <source>
        <strain evidence="3">JCM 17525</strain>
    </source>
</reference>
<keyword evidence="1" id="KW-0472">Membrane</keyword>
<organism evidence="2 3">
    <name type="scientific">Corallibacter vietnamensis</name>
    <dbReference type="NCBI Taxonomy" id="904130"/>
    <lineage>
        <taxon>Bacteria</taxon>
        <taxon>Pseudomonadati</taxon>
        <taxon>Bacteroidota</taxon>
        <taxon>Flavobacteriia</taxon>
        <taxon>Flavobacteriales</taxon>
        <taxon>Flavobacteriaceae</taxon>
        <taxon>Corallibacter</taxon>
    </lineage>
</organism>
<dbReference type="Proteomes" id="UP001501456">
    <property type="component" value="Unassembled WGS sequence"/>
</dbReference>
<keyword evidence="1" id="KW-0812">Transmembrane</keyword>
<feature type="transmembrane region" description="Helical" evidence="1">
    <location>
        <begin position="272"/>
        <end position="294"/>
    </location>
</feature>
<evidence type="ECO:0000313" key="2">
    <source>
        <dbReference type="EMBL" id="GAA3790363.1"/>
    </source>
</evidence>
<accession>A0ABP7HBM6</accession>
<evidence type="ECO:0000256" key="1">
    <source>
        <dbReference type="SAM" id="Phobius"/>
    </source>
</evidence>
<dbReference type="Pfam" id="PF12412">
    <property type="entry name" value="DUF3667"/>
    <property type="match status" value="1"/>
</dbReference>
<evidence type="ECO:0000313" key="3">
    <source>
        <dbReference type="Proteomes" id="UP001501456"/>
    </source>
</evidence>
<name>A0ABP7HBM6_9FLAO</name>
<feature type="transmembrane region" description="Helical" evidence="1">
    <location>
        <begin position="80"/>
        <end position="104"/>
    </location>
</feature>
<feature type="transmembrane region" description="Helical" evidence="1">
    <location>
        <begin position="241"/>
        <end position="260"/>
    </location>
</feature>
<keyword evidence="1" id="KW-1133">Transmembrane helix</keyword>
<dbReference type="EMBL" id="BAABBI010000004">
    <property type="protein sequence ID" value="GAA3790363.1"/>
    <property type="molecule type" value="Genomic_DNA"/>
</dbReference>
<dbReference type="InterPro" id="IPR022134">
    <property type="entry name" value="DUF3667"/>
</dbReference>
<proteinExistence type="predicted"/>
<comment type="caution">
    <text evidence="2">The sequence shown here is derived from an EMBL/GenBank/DDBJ whole genome shotgun (WGS) entry which is preliminary data.</text>
</comment>